<dbReference type="STRING" id="1445510.YC6258_05033"/>
<dbReference type="AlphaFoldDB" id="A0A0C5VCK3"/>
<dbReference type="KEGG" id="gsn:YC6258_05033"/>
<keyword evidence="6" id="KW-0276">Fatty acid metabolism</keyword>
<keyword evidence="6" id="KW-0275">Fatty acid biosynthesis</keyword>
<dbReference type="GO" id="GO:0006633">
    <property type="term" value="P:fatty acid biosynthetic process"/>
    <property type="evidence" value="ECO:0007669"/>
    <property type="project" value="UniProtKB-UniPathway"/>
</dbReference>
<comment type="pathway">
    <text evidence="6">Lipid metabolism; fatty acid biosynthesis.</text>
</comment>
<evidence type="ECO:0000313" key="9">
    <source>
        <dbReference type="Proteomes" id="UP000032266"/>
    </source>
</evidence>
<dbReference type="NCBIfam" id="TIGR01830">
    <property type="entry name" value="3oxo_ACP_reduc"/>
    <property type="match status" value="1"/>
</dbReference>
<protein>
    <recommendedName>
        <fullName evidence="6">3-oxoacyl-[acyl-carrier-protein] reductase</fullName>
        <ecNumber evidence="6">1.1.1.100</ecNumber>
    </recommendedName>
</protein>
<dbReference type="NCBIfam" id="NF009466">
    <property type="entry name" value="PRK12826.1-2"/>
    <property type="match status" value="1"/>
</dbReference>
<dbReference type="Pfam" id="PF13561">
    <property type="entry name" value="adh_short_C2"/>
    <property type="match status" value="1"/>
</dbReference>
<dbReference type="SMART" id="SM00822">
    <property type="entry name" value="PKS_KR"/>
    <property type="match status" value="1"/>
</dbReference>
<name>A0A0C5VCK3_9GAMM</name>
<dbReference type="PANTHER" id="PTHR42879">
    <property type="entry name" value="3-OXOACYL-(ACYL-CARRIER-PROTEIN) REDUCTASE"/>
    <property type="match status" value="1"/>
</dbReference>
<dbReference type="PANTHER" id="PTHR42879:SF2">
    <property type="entry name" value="3-OXOACYL-[ACYL-CARRIER-PROTEIN] REDUCTASE FABG"/>
    <property type="match status" value="1"/>
</dbReference>
<dbReference type="Gene3D" id="3.40.50.720">
    <property type="entry name" value="NAD(P)-binding Rossmann-like Domain"/>
    <property type="match status" value="1"/>
</dbReference>
<evidence type="ECO:0000256" key="2">
    <source>
        <dbReference type="ARBA" id="ARBA00006484"/>
    </source>
</evidence>
<organism evidence="8 9">
    <name type="scientific">Gynuella sunshinyii YC6258</name>
    <dbReference type="NCBI Taxonomy" id="1445510"/>
    <lineage>
        <taxon>Bacteria</taxon>
        <taxon>Pseudomonadati</taxon>
        <taxon>Pseudomonadota</taxon>
        <taxon>Gammaproteobacteria</taxon>
        <taxon>Oceanospirillales</taxon>
        <taxon>Saccharospirillaceae</taxon>
        <taxon>Gynuella</taxon>
    </lineage>
</organism>
<feature type="binding site" evidence="5">
    <location>
        <begin position="164"/>
        <end position="168"/>
    </location>
    <ligand>
        <name>NADP(+)</name>
        <dbReference type="ChEBI" id="CHEBI:58349"/>
    </ligand>
</feature>
<evidence type="ECO:0000256" key="5">
    <source>
        <dbReference type="PIRSR" id="PIRSR611284-2"/>
    </source>
</evidence>
<evidence type="ECO:0000256" key="6">
    <source>
        <dbReference type="RuleBase" id="RU366074"/>
    </source>
</evidence>
<feature type="binding site" evidence="5">
    <location>
        <position position="99"/>
    </location>
    <ligand>
        <name>NADP(+)</name>
        <dbReference type="ChEBI" id="CHEBI:58349"/>
    </ligand>
</feature>
<sequence length="256" mass="27602">MVFPGEQVDMNVKQDNKVAMITGGSRGIGRSIVEELVRQGWLVAFTYVSNDQQAETLVAELGAGQVLALRADNTSMDSVQAATREVLEHFGRIDALVNNAGLTRDNLLLMQDKEEWDTVLNVNLNGVFNTTKSLIRHFLQQRSGAIVNVSSVAGVIGVPGQTNYCASKFGQIGFSKALALETAGRNIRVNSVCPGFIATDMTEKLTQEQYQEAVNSIPMKRFGQPAEVAALVAFLLSDAASYITGQVFVIDGGLTT</sequence>
<keyword evidence="6" id="KW-0444">Lipid biosynthesis</keyword>
<dbReference type="NCBIfam" id="NF005559">
    <property type="entry name" value="PRK07231.1"/>
    <property type="match status" value="1"/>
</dbReference>
<dbReference type="CDD" id="cd05333">
    <property type="entry name" value="BKR_SDR_c"/>
    <property type="match status" value="1"/>
</dbReference>
<dbReference type="EC" id="1.1.1.100" evidence="6"/>
<feature type="binding site" evidence="5">
    <location>
        <begin position="23"/>
        <end position="26"/>
    </location>
    <ligand>
        <name>NADP(+)</name>
        <dbReference type="ChEBI" id="CHEBI:58349"/>
    </ligand>
</feature>
<dbReference type="PRINTS" id="PR00080">
    <property type="entry name" value="SDRFAMILY"/>
</dbReference>
<dbReference type="SUPFAM" id="SSF51735">
    <property type="entry name" value="NAD(P)-binding Rossmann-fold domains"/>
    <property type="match status" value="1"/>
</dbReference>
<accession>A0A0C5VCK3</accession>
<keyword evidence="6" id="KW-0443">Lipid metabolism</keyword>
<evidence type="ECO:0000259" key="7">
    <source>
        <dbReference type="SMART" id="SM00822"/>
    </source>
</evidence>
<evidence type="ECO:0000256" key="4">
    <source>
        <dbReference type="PIRSR" id="PIRSR611284-1"/>
    </source>
</evidence>
<dbReference type="InterPro" id="IPR011284">
    <property type="entry name" value="3oxo_ACP_reduc"/>
</dbReference>
<comment type="catalytic activity">
    <reaction evidence="6">
        <text>a (3R)-hydroxyacyl-[ACP] + NADP(+) = a 3-oxoacyl-[ACP] + NADPH + H(+)</text>
        <dbReference type="Rhea" id="RHEA:17397"/>
        <dbReference type="Rhea" id="RHEA-COMP:9916"/>
        <dbReference type="Rhea" id="RHEA-COMP:9945"/>
        <dbReference type="ChEBI" id="CHEBI:15378"/>
        <dbReference type="ChEBI" id="CHEBI:57783"/>
        <dbReference type="ChEBI" id="CHEBI:58349"/>
        <dbReference type="ChEBI" id="CHEBI:78776"/>
        <dbReference type="ChEBI" id="CHEBI:78827"/>
        <dbReference type="EC" id="1.1.1.100"/>
    </reaction>
</comment>
<dbReference type="GO" id="GO:0004316">
    <property type="term" value="F:3-oxoacyl-[acyl-carrier-protein] reductase (NADPH) activity"/>
    <property type="evidence" value="ECO:0007669"/>
    <property type="project" value="UniProtKB-UniRule"/>
</dbReference>
<evidence type="ECO:0000256" key="3">
    <source>
        <dbReference type="ARBA" id="ARBA00023002"/>
    </source>
</evidence>
<comment type="subunit">
    <text evidence="6">Homotetramer.</text>
</comment>
<dbReference type="InterPro" id="IPR050259">
    <property type="entry name" value="SDR"/>
</dbReference>
<feature type="binding site" evidence="5">
    <location>
        <position position="197"/>
    </location>
    <ligand>
        <name>NADP(+)</name>
        <dbReference type="ChEBI" id="CHEBI:58349"/>
    </ligand>
</feature>
<dbReference type="InterPro" id="IPR002347">
    <property type="entry name" value="SDR_fam"/>
</dbReference>
<dbReference type="HOGENOM" id="CLU_010194_1_3_6"/>
<dbReference type="EMBL" id="CP007142">
    <property type="protein sequence ID" value="AJQ97065.1"/>
    <property type="molecule type" value="Genomic_DNA"/>
</dbReference>
<dbReference type="InterPro" id="IPR057326">
    <property type="entry name" value="KR_dom"/>
</dbReference>
<dbReference type="PRINTS" id="PR00081">
    <property type="entry name" value="GDHRDH"/>
</dbReference>
<dbReference type="UniPathway" id="UPA00094"/>
<reference evidence="8 9" key="1">
    <citation type="submission" date="2014-01" db="EMBL/GenBank/DDBJ databases">
        <title>Full genme sequencing of cellulolytic bacterium Gynuella sunshinyii YC6258T gen. nov., sp. nov.</title>
        <authorList>
            <person name="Khan H."/>
            <person name="Chung E.J."/>
            <person name="Chung Y.R."/>
        </authorList>
    </citation>
    <scope>NUCLEOTIDE SEQUENCE [LARGE SCALE GENOMIC DNA]</scope>
    <source>
        <strain evidence="8 9">YC6258</strain>
    </source>
</reference>
<keyword evidence="5 6" id="KW-0521">NADP</keyword>
<dbReference type="GO" id="GO:0051287">
    <property type="term" value="F:NAD binding"/>
    <property type="evidence" value="ECO:0007669"/>
    <property type="project" value="UniProtKB-UniRule"/>
</dbReference>
<gene>
    <name evidence="8" type="ORF">YC6258_05033</name>
</gene>
<keyword evidence="3 6" id="KW-0560">Oxidoreductase</keyword>
<comment type="function">
    <text evidence="1 6">Catalyzes the NADPH-dependent reduction of beta-ketoacyl-ACP substrates to beta-hydroxyacyl-ACP products, the first reductive step in the elongation cycle of fatty acid biosynthesis.</text>
</comment>
<dbReference type="Proteomes" id="UP000032266">
    <property type="component" value="Chromosome"/>
</dbReference>
<dbReference type="FunFam" id="3.40.50.720:FF:000173">
    <property type="entry name" value="3-oxoacyl-[acyl-carrier protein] reductase"/>
    <property type="match status" value="1"/>
</dbReference>
<evidence type="ECO:0000313" key="8">
    <source>
        <dbReference type="EMBL" id="AJQ97065.1"/>
    </source>
</evidence>
<comment type="similarity">
    <text evidence="2 6">Belongs to the short-chain dehydrogenases/reductases (SDR) family.</text>
</comment>
<feature type="active site" description="Proton acceptor" evidence="4">
    <location>
        <position position="164"/>
    </location>
</feature>
<evidence type="ECO:0000256" key="1">
    <source>
        <dbReference type="ARBA" id="ARBA00002607"/>
    </source>
</evidence>
<proteinExistence type="inferred from homology"/>
<keyword evidence="9" id="KW-1185">Reference proteome</keyword>
<dbReference type="PATRIC" id="fig|1445510.3.peg.4993"/>
<dbReference type="InterPro" id="IPR036291">
    <property type="entry name" value="NAD(P)-bd_dom_sf"/>
</dbReference>
<feature type="domain" description="Ketoreductase" evidence="7">
    <location>
        <begin position="17"/>
        <end position="200"/>
    </location>
</feature>